<sequence length="47" mass="5550">MNNTVAMILGLCLVALVVIDIQFNEAEYLILWGRELLRLIDWIAFWR</sequence>
<reference evidence="1" key="1">
    <citation type="journal article" date="2014" name="Int. J. Syst. Evol. Microbiol.">
        <title>Complete genome sequence of Corynebacterium casei LMG S-19264T (=DSM 44701T), isolated from a smear-ripened cheese.</title>
        <authorList>
            <consortium name="US DOE Joint Genome Institute (JGI-PGF)"/>
            <person name="Walter F."/>
            <person name="Albersmeier A."/>
            <person name="Kalinowski J."/>
            <person name="Ruckert C."/>
        </authorList>
    </citation>
    <scope>NUCLEOTIDE SEQUENCE</scope>
    <source>
        <strain evidence="1">CGMCC 1.15880</strain>
    </source>
</reference>
<comment type="caution">
    <text evidence="1">The sequence shown here is derived from an EMBL/GenBank/DDBJ whole genome shotgun (WGS) entry which is preliminary data.</text>
</comment>
<evidence type="ECO:0000313" key="1">
    <source>
        <dbReference type="EMBL" id="GGA10239.1"/>
    </source>
</evidence>
<proteinExistence type="predicted"/>
<dbReference type="RefSeq" id="WP_180957712.1">
    <property type="nucleotide sequence ID" value="NZ_BMKA01000001.1"/>
</dbReference>
<dbReference type="EMBL" id="BMKA01000001">
    <property type="protein sequence ID" value="GGA10239.1"/>
    <property type="molecule type" value="Genomic_DNA"/>
</dbReference>
<dbReference type="AlphaFoldDB" id="A0A916QTB3"/>
<accession>A0A916QTB3</accession>
<gene>
    <name evidence="1" type="ORF">GCM10011498_07910</name>
</gene>
<protein>
    <submittedName>
        <fullName evidence="1">Uncharacterized protein</fullName>
    </submittedName>
</protein>
<name>A0A916QTB3_9RHOB</name>
<evidence type="ECO:0000313" key="2">
    <source>
        <dbReference type="Proteomes" id="UP000628017"/>
    </source>
</evidence>
<reference evidence="1" key="2">
    <citation type="submission" date="2020-09" db="EMBL/GenBank/DDBJ databases">
        <authorList>
            <person name="Sun Q."/>
            <person name="Zhou Y."/>
        </authorList>
    </citation>
    <scope>NUCLEOTIDE SEQUENCE</scope>
    <source>
        <strain evidence="1">CGMCC 1.15880</strain>
    </source>
</reference>
<organism evidence="1 2">
    <name type="scientific">Neptunicoccus cionae</name>
    <dbReference type="NCBI Taxonomy" id="2035344"/>
    <lineage>
        <taxon>Bacteria</taxon>
        <taxon>Pseudomonadati</taxon>
        <taxon>Pseudomonadota</taxon>
        <taxon>Alphaproteobacteria</taxon>
        <taxon>Rhodobacterales</taxon>
        <taxon>Paracoccaceae</taxon>
        <taxon>Neptunicoccus</taxon>
    </lineage>
</organism>
<keyword evidence="2" id="KW-1185">Reference proteome</keyword>
<dbReference type="Proteomes" id="UP000628017">
    <property type="component" value="Unassembled WGS sequence"/>
</dbReference>